<sequence>MDRKDAFQEKMQAQLDEWTAEIAKLRAQAEQAQADAKLKYLEEIDTLREHQLKAELKLKEIQDAQGEAWKDMKSGAEAAWDNMNDAMKTAWKRFS</sequence>
<geneLocation type="plasmid" evidence="2 3">
    <name>unnamed1</name>
</geneLocation>
<dbReference type="AlphaFoldDB" id="A0A4P8EKM9"/>
<dbReference type="KEGG" id="pseb:EOK75_17940"/>
<gene>
    <name evidence="2" type="ORF">EOK75_17940</name>
</gene>
<evidence type="ECO:0008006" key="4">
    <source>
        <dbReference type="Google" id="ProtNLM"/>
    </source>
</evidence>
<dbReference type="OrthoDB" id="9813316at2"/>
<feature type="coiled-coil region" evidence="1">
    <location>
        <begin position="8"/>
        <end position="67"/>
    </location>
</feature>
<protein>
    <recommendedName>
        <fullName evidence="4">Coiled coil domain-containing protein</fullName>
    </recommendedName>
</protein>
<keyword evidence="1" id="KW-0175">Coiled coil</keyword>
<keyword evidence="3" id="KW-1185">Reference proteome</keyword>
<dbReference type="RefSeq" id="WP_137195380.1">
    <property type="nucleotide sequence ID" value="NZ_CP039965.1"/>
</dbReference>
<dbReference type="EMBL" id="CP039965">
    <property type="protein sequence ID" value="QCO57586.1"/>
    <property type="molecule type" value="Genomic_DNA"/>
</dbReference>
<reference evidence="2 3" key="1">
    <citation type="submission" date="2019-05" db="EMBL/GenBank/DDBJ databases">
        <title>Pseudorhodobacter turbinis sp. nov., isolated from the gut of the Korean turban shell.</title>
        <authorList>
            <person name="Jeong Y.-S."/>
            <person name="Kang W.-R."/>
            <person name="Bae J.-W."/>
        </authorList>
    </citation>
    <scope>NUCLEOTIDE SEQUENCE [LARGE SCALE GENOMIC DNA]</scope>
    <source>
        <strain evidence="2 3">S12M18</strain>
        <plasmid evidence="2 3">unnamed1</plasmid>
    </source>
</reference>
<keyword evidence="2" id="KW-0614">Plasmid</keyword>
<evidence type="ECO:0000256" key="1">
    <source>
        <dbReference type="SAM" id="Coils"/>
    </source>
</evidence>
<evidence type="ECO:0000313" key="2">
    <source>
        <dbReference type="EMBL" id="QCO57586.1"/>
    </source>
</evidence>
<accession>A0A4P8EKM9</accession>
<proteinExistence type="predicted"/>
<organism evidence="2 3">
    <name type="scientific">Pseudorhodobacter turbinis</name>
    <dbReference type="NCBI Taxonomy" id="2500533"/>
    <lineage>
        <taxon>Bacteria</taxon>
        <taxon>Pseudomonadati</taxon>
        <taxon>Pseudomonadota</taxon>
        <taxon>Alphaproteobacteria</taxon>
        <taxon>Rhodobacterales</taxon>
        <taxon>Paracoccaceae</taxon>
        <taxon>Pseudorhodobacter</taxon>
    </lineage>
</organism>
<evidence type="ECO:0000313" key="3">
    <source>
        <dbReference type="Proteomes" id="UP000298631"/>
    </source>
</evidence>
<dbReference type="Proteomes" id="UP000298631">
    <property type="component" value="Plasmid unnamed1"/>
</dbReference>
<name>A0A4P8EKM9_9RHOB</name>